<reference evidence="2 3" key="1">
    <citation type="journal article" date="2016" name="Nat. Commun.">
        <title>Thousands of microbial genomes shed light on interconnected biogeochemical processes in an aquifer system.</title>
        <authorList>
            <person name="Anantharaman K."/>
            <person name="Brown C.T."/>
            <person name="Hug L.A."/>
            <person name="Sharon I."/>
            <person name="Castelle C.J."/>
            <person name="Probst A.J."/>
            <person name="Thomas B.C."/>
            <person name="Singh A."/>
            <person name="Wilkins M.J."/>
            <person name="Karaoz U."/>
            <person name="Brodie E.L."/>
            <person name="Williams K.H."/>
            <person name="Hubbard S.S."/>
            <person name="Banfield J.F."/>
        </authorList>
    </citation>
    <scope>NUCLEOTIDE SEQUENCE [LARGE SCALE GENOMIC DNA]</scope>
</reference>
<proteinExistence type="predicted"/>
<dbReference type="Gene3D" id="2.40.10.120">
    <property type="match status" value="1"/>
</dbReference>
<dbReference type="Pfam" id="PF13365">
    <property type="entry name" value="Trypsin_2"/>
    <property type="match status" value="1"/>
</dbReference>
<feature type="chain" id="PRO_5009513513" description="Serine protease" evidence="1">
    <location>
        <begin position="21"/>
        <end position="266"/>
    </location>
</feature>
<dbReference type="GO" id="GO:0004252">
    <property type="term" value="F:serine-type endopeptidase activity"/>
    <property type="evidence" value="ECO:0007669"/>
    <property type="project" value="InterPro"/>
</dbReference>
<dbReference type="AlphaFoldDB" id="A0A1F4Q4R3"/>
<dbReference type="SUPFAM" id="SSF50494">
    <property type="entry name" value="Trypsin-like serine proteases"/>
    <property type="match status" value="1"/>
</dbReference>
<dbReference type="EMBL" id="METM01000003">
    <property type="protein sequence ID" value="OGB90839.1"/>
    <property type="molecule type" value="Genomic_DNA"/>
</dbReference>
<evidence type="ECO:0000313" key="2">
    <source>
        <dbReference type="EMBL" id="OGB90839.1"/>
    </source>
</evidence>
<evidence type="ECO:0000256" key="1">
    <source>
        <dbReference type="SAM" id="SignalP"/>
    </source>
</evidence>
<dbReference type="InterPro" id="IPR009003">
    <property type="entry name" value="Peptidase_S1_PA"/>
</dbReference>
<keyword evidence="1" id="KW-0732">Signal</keyword>
<accession>A0A1F4Q4R3</accession>
<name>A0A1F4Q4R3_UNCSA</name>
<sequence>MSKKIIFVVLFSLIYLSGFAAVSMAQAAGTMNGPFGTSTIADIVESEGNAVVNIDIVKKVTLRSPFADFDRDFGFFGFEADPQFRDFFKERVVPQRGAGSGFIIDKKGYVMTNEHVVRGADEIKVTLKDGRKFSGKTVSSDPDLDIAVVKLDTKGVQLPTLPLGDSSKIRPGEWVIAIGNPYGFANTVTAGIISATGRSLEDLGKKNLIQIDAAINPGNSGGPLLNLAGEVIGVNVAIVAGAQGIGFAIPINAAKKNHKREEIKWI</sequence>
<comment type="caution">
    <text evidence="2">The sequence shown here is derived from an EMBL/GenBank/DDBJ whole genome shotgun (WGS) entry which is preliminary data.</text>
</comment>
<dbReference type="Proteomes" id="UP000178724">
    <property type="component" value="Unassembled WGS sequence"/>
</dbReference>
<protein>
    <recommendedName>
        <fullName evidence="4">Serine protease</fullName>
    </recommendedName>
</protein>
<dbReference type="InterPro" id="IPR001940">
    <property type="entry name" value="Peptidase_S1C"/>
</dbReference>
<feature type="signal peptide" evidence="1">
    <location>
        <begin position="1"/>
        <end position="20"/>
    </location>
</feature>
<dbReference type="PANTHER" id="PTHR22939:SF129">
    <property type="entry name" value="SERINE PROTEASE HTRA2, MITOCHONDRIAL"/>
    <property type="match status" value="1"/>
</dbReference>
<dbReference type="PRINTS" id="PR00834">
    <property type="entry name" value="PROTEASES2C"/>
</dbReference>
<gene>
    <name evidence="2" type="ORF">A2625_07350</name>
</gene>
<dbReference type="GO" id="GO:0006508">
    <property type="term" value="P:proteolysis"/>
    <property type="evidence" value="ECO:0007669"/>
    <property type="project" value="InterPro"/>
</dbReference>
<evidence type="ECO:0000313" key="3">
    <source>
        <dbReference type="Proteomes" id="UP000178724"/>
    </source>
</evidence>
<dbReference type="PANTHER" id="PTHR22939">
    <property type="entry name" value="SERINE PROTEASE FAMILY S1C HTRA-RELATED"/>
    <property type="match status" value="1"/>
</dbReference>
<organism evidence="2 3">
    <name type="scientific">candidate division WOR-1 bacterium RIFCSPHIGHO2_01_FULL_53_15</name>
    <dbReference type="NCBI Taxonomy" id="1802564"/>
    <lineage>
        <taxon>Bacteria</taxon>
        <taxon>Bacillati</taxon>
        <taxon>Saganbacteria</taxon>
    </lineage>
</organism>
<evidence type="ECO:0008006" key="4">
    <source>
        <dbReference type="Google" id="ProtNLM"/>
    </source>
</evidence>